<protein>
    <recommendedName>
        <fullName evidence="3">RNase H type-1 domain-containing protein</fullName>
    </recommendedName>
</protein>
<evidence type="ECO:0000313" key="1">
    <source>
        <dbReference type="EMBL" id="GFO01470.1"/>
    </source>
</evidence>
<dbReference type="Proteomes" id="UP000735302">
    <property type="component" value="Unassembled WGS sequence"/>
</dbReference>
<dbReference type="GO" id="GO:0003676">
    <property type="term" value="F:nucleic acid binding"/>
    <property type="evidence" value="ECO:0007669"/>
    <property type="project" value="InterPro"/>
</dbReference>
<gene>
    <name evidence="1" type="ORF">PoB_002797500</name>
</gene>
<sequence>MTLEEMSQVANRKIKQQYPQTQWVRIYTDGSATNAIENRGSGEHIEMPNGTTETDSFLIGTHCSTNYKAEATALERTASLVKITPDIATSQIVFLQTQSLLSKHYKTEKGNSFTPLELLLDIAKLSPRTVL</sequence>
<keyword evidence="2" id="KW-1185">Reference proteome</keyword>
<dbReference type="Gene3D" id="3.30.420.10">
    <property type="entry name" value="Ribonuclease H-like superfamily/Ribonuclease H"/>
    <property type="match status" value="1"/>
</dbReference>
<dbReference type="AlphaFoldDB" id="A0AAV4A3M8"/>
<name>A0AAV4A3M8_9GAST</name>
<organism evidence="1 2">
    <name type="scientific">Plakobranchus ocellatus</name>
    <dbReference type="NCBI Taxonomy" id="259542"/>
    <lineage>
        <taxon>Eukaryota</taxon>
        <taxon>Metazoa</taxon>
        <taxon>Spiralia</taxon>
        <taxon>Lophotrochozoa</taxon>
        <taxon>Mollusca</taxon>
        <taxon>Gastropoda</taxon>
        <taxon>Heterobranchia</taxon>
        <taxon>Euthyneura</taxon>
        <taxon>Panpulmonata</taxon>
        <taxon>Sacoglossa</taxon>
        <taxon>Placobranchoidea</taxon>
        <taxon>Plakobranchidae</taxon>
        <taxon>Plakobranchus</taxon>
    </lineage>
</organism>
<dbReference type="InterPro" id="IPR036397">
    <property type="entry name" value="RNaseH_sf"/>
</dbReference>
<evidence type="ECO:0000313" key="2">
    <source>
        <dbReference type="Proteomes" id="UP000735302"/>
    </source>
</evidence>
<proteinExistence type="predicted"/>
<accession>A0AAV4A3M8</accession>
<dbReference type="EMBL" id="BLXT01003294">
    <property type="protein sequence ID" value="GFO01470.1"/>
    <property type="molecule type" value="Genomic_DNA"/>
</dbReference>
<evidence type="ECO:0008006" key="3">
    <source>
        <dbReference type="Google" id="ProtNLM"/>
    </source>
</evidence>
<comment type="caution">
    <text evidence="1">The sequence shown here is derived from an EMBL/GenBank/DDBJ whole genome shotgun (WGS) entry which is preliminary data.</text>
</comment>
<reference evidence="1 2" key="1">
    <citation type="journal article" date="2021" name="Elife">
        <title>Chloroplast acquisition without the gene transfer in kleptoplastic sea slugs, Plakobranchus ocellatus.</title>
        <authorList>
            <person name="Maeda T."/>
            <person name="Takahashi S."/>
            <person name="Yoshida T."/>
            <person name="Shimamura S."/>
            <person name="Takaki Y."/>
            <person name="Nagai Y."/>
            <person name="Toyoda A."/>
            <person name="Suzuki Y."/>
            <person name="Arimoto A."/>
            <person name="Ishii H."/>
            <person name="Satoh N."/>
            <person name="Nishiyama T."/>
            <person name="Hasebe M."/>
            <person name="Maruyama T."/>
            <person name="Minagawa J."/>
            <person name="Obokata J."/>
            <person name="Shigenobu S."/>
        </authorList>
    </citation>
    <scope>NUCLEOTIDE SEQUENCE [LARGE SCALE GENOMIC DNA]</scope>
</reference>